<evidence type="ECO:0000256" key="1">
    <source>
        <dbReference type="SAM" id="MobiDB-lite"/>
    </source>
</evidence>
<reference evidence="2 3" key="1">
    <citation type="submission" date="2019-02" db="EMBL/GenBank/DDBJ databases">
        <title>Genome sequencing of the rare red list fungi Phellinidium pouzarii.</title>
        <authorList>
            <person name="Buettner E."/>
            <person name="Kellner H."/>
        </authorList>
    </citation>
    <scope>NUCLEOTIDE SEQUENCE [LARGE SCALE GENOMIC DNA]</scope>
    <source>
        <strain evidence="2 3">DSM 108285</strain>
    </source>
</reference>
<organism evidence="2 3">
    <name type="scientific">Phellinidium pouzarii</name>
    <dbReference type="NCBI Taxonomy" id="167371"/>
    <lineage>
        <taxon>Eukaryota</taxon>
        <taxon>Fungi</taxon>
        <taxon>Dikarya</taxon>
        <taxon>Basidiomycota</taxon>
        <taxon>Agaricomycotina</taxon>
        <taxon>Agaricomycetes</taxon>
        <taxon>Hymenochaetales</taxon>
        <taxon>Hymenochaetaceae</taxon>
        <taxon>Phellinidium</taxon>
    </lineage>
</organism>
<dbReference type="Gene3D" id="3.30.70.3490">
    <property type="match status" value="1"/>
</dbReference>
<dbReference type="SUPFAM" id="SSF144000">
    <property type="entry name" value="Oxysterol-binding protein-like"/>
    <property type="match status" value="1"/>
</dbReference>
<dbReference type="InterPro" id="IPR037239">
    <property type="entry name" value="OSBP_sf"/>
</dbReference>
<feature type="non-terminal residue" evidence="2">
    <location>
        <position position="1"/>
    </location>
</feature>
<evidence type="ECO:0000313" key="2">
    <source>
        <dbReference type="EMBL" id="THG98317.1"/>
    </source>
</evidence>
<dbReference type="OrthoDB" id="3220572at2759"/>
<proteinExistence type="predicted"/>
<keyword evidence="3" id="KW-1185">Reference proteome</keyword>
<sequence>KRVRPLEAQHAYESRRLWESVTSRLLAKEYGEATRNKHTIEQRQRENAAERKKKGEEFMPVFFERDFESGIPKLTPGGMKALEDEHTTTEGEL</sequence>
<comment type="caution">
    <text evidence="2">The sequence shown here is derived from an EMBL/GenBank/DDBJ whole genome shotgun (WGS) entry which is preliminary data.</text>
</comment>
<gene>
    <name evidence="2" type="ORF">EW145_g7447</name>
</gene>
<dbReference type="Proteomes" id="UP000308199">
    <property type="component" value="Unassembled WGS sequence"/>
</dbReference>
<dbReference type="EMBL" id="SGPK01000745">
    <property type="protein sequence ID" value="THG98317.1"/>
    <property type="molecule type" value="Genomic_DNA"/>
</dbReference>
<protein>
    <submittedName>
        <fullName evidence="2">Uncharacterized protein</fullName>
    </submittedName>
</protein>
<accession>A0A4S4KKV3</accession>
<dbReference type="AlphaFoldDB" id="A0A4S4KKV3"/>
<feature type="region of interest" description="Disordered" evidence="1">
    <location>
        <begin position="69"/>
        <end position="93"/>
    </location>
</feature>
<evidence type="ECO:0000313" key="3">
    <source>
        <dbReference type="Proteomes" id="UP000308199"/>
    </source>
</evidence>
<feature type="compositionally biased region" description="Basic and acidic residues" evidence="1">
    <location>
        <begin position="81"/>
        <end position="93"/>
    </location>
</feature>
<name>A0A4S4KKV3_9AGAM</name>